<organism evidence="2 3">
    <name type="scientific">Jannaschia faecimaris</name>
    <dbReference type="NCBI Taxonomy" id="1244108"/>
    <lineage>
        <taxon>Bacteria</taxon>
        <taxon>Pseudomonadati</taxon>
        <taxon>Pseudomonadota</taxon>
        <taxon>Alphaproteobacteria</taxon>
        <taxon>Rhodobacterales</taxon>
        <taxon>Roseobacteraceae</taxon>
        <taxon>Jannaschia</taxon>
    </lineage>
</organism>
<dbReference type="STRING" id="1244108.SAMN05444004_109124"/>
<dbReference type="InterPro" id="IPR011010">
    <property type="entry name" value="DNA_brk_join_enz"/>
</dbReference>
<evidence type="ECO:0000313" key="3">
    <source>
        <dbReference type="Proteomes" id="UP000198914"/>
    </source>
</evidence>
<evidence type="ECO:0008006" key="4">
    <source>
        <dbReference type="Google" id="ProtNLM"/>
    </source>
</evidence>
<gene>
    <name evidence="2" type="ORF">SAMN05444004_109124</name>
</gene>
<dbReference type="Gene3D" id="1.10.150.130">
    <property type="match status" value="1"/>
</dbReference>
<protein>
    <recommendedName>
        <fullName evidence="4">Core-binding (CB) domain-containing protein</fullName>
    </recommendedName>
</protein>
<dbReference type="InterPro" id="IPR010998">
    <property type="entry name" value="Integrase_recombinase_N"/>
</dbReference>
<dbReference type="EMBL" id="FNPX01000009">
    <property type="protein sequence ID" value="SDZ28911.1"/>
    <property type="molecule type" value="Genomic_DNA"/>
</dbReference>
<keyword evidence="3" id="KW-1185">Reference proteome</keyword>
<accession>A0A1H3RUG6</accession>
<dbReference type="GO" id="GO:0003677">
    <property type="term" value="F:DNA binding"/>
    <property type="evidence" value="ECO:0007669"/>
    <property type="project" value="UniProtKB-KW"/>
</dbReference>
<dbReference type="SUPFAM" id="SSF56349">
    <property type="entry name" value="DNA breaking-rejoining enzymes"/>
    <property type="match status" value="1"/>
</dbReference>
<keyword evidence="1" id="KW-0238">DNA-binding</keyword>
<dbReference type="Proteomes" id="UP000198914">
    <property type="component" value="Unassembled WGS sequence"/>
</dbReference>
<dbReference type="AlphaFoldDB" id="A0A1H3RUG6"/>
<reference evidence="3" key="1">
    <citation type="submission" date="2016-10" db="EMBL/GenBank/DDBJ databases">
        <authorList>
            <person name="Varghese N."/>
            <person name="Submissions S."/>
        </authorList>
    </citation>
    <scope>NUCLEOTIDE SEQUENCE [LARGE SCALE GENOMIC DNA]</scope>
    <source>
        <strain evidence="3">DSM 100420</strain>
    </source>
</reference>
<evidence type="ECO:0000256" key="1">
    <source>
        <dbReference type="ARBA" id="ARBA00023125"/>
    </source>
</evidence>
<evidence type="ECO:0000313" key="2">
    <source>
        <dbReference type="EMBL" id="SDZ28911.1"/>
    </source>
</evidence>
<name>A0A1H3RUG6_9RHOB</name>
<proteinExistence type="predicted"/>
<sequence length="182" mass="20396">MSDITIGRLRGGYCVRWIDPDTGKRRRYQLAARTRTEAEGEARDRYPKETALTRDMSVRDIRDHYIKWLGDKPTAETMRYTGKAVLAHFGDLYPRHITDADCAAYVSARVTGGRTIGTVHTELGHLRSAVSWAAKKRLIDFAPQIPRPPKPDSDVTPLSDAEAVRLIDSCDVPHVRLAVVLA</sequence>
<dbReference type="RefSeq" id="WP_244504631.1">
    <property type="nucleotide sequence ID" value="NZ_FNPX01000009.1"/>
</dbReference>